<evidence type="ECO:0000313" key="2">
    <source>
        <dbReference type="Proteomes" id="UP000824120"/>
    </source>
</evidence>
<keyword evidence="2" id="KW-1185">Reference proteome</keyword>
<name>A0A9J5ZSM2_SOLCO</name>
<organism evidence="1 2">
    <name type="scientific">Solanum commersonii</name>
    <name type="common">Commerson's wild potato</name>
    <name type="synonym">Commerson's nightshade</name>
    <dbReference type="NCBI Taxonomy" id="4109"/>
    <lineage>
        <taxon>Eukaryota</taxon>
        <taxon>Viridiplantae</taxon>
        <taxon>Streptophyta</taxon>
        <taxon>Embryophyta</taxon>
        <taxon>Tracheophyta</taxon>
        <taxon>Spermatophyta</taxon>
        <taxon>Magnoliopsida</taxon>
        <taxon>eudicotyledons</taxon>
        <taxon>Gunneridae</taxon>
        <taxon>Pentapetalae</taxon>
        <taxon>asterids</taxon>
        <taxon>lamiids</taxon>
        <taxon>Solanales</taxon>
        <taxon>Solanaceae</taxon>
        <taxon>Solanoideae</taxon>
        <taxon>Solaneae</taxon>
        <taxon>Solanum</taxon>
    </lineage>
</organism>
<dbReference type="AlphaFoldDB" id="A0A9J5ZSM2"/>
<dbReference type="OrthoDB" id="1328318at2759"/>
<dbReference type="EMBL" id="JACXVP010000003">
    <property type="protein sequence ID" value="KAG5615184.1"/>
    <property type="molecule type" value="Genomic_DNA"/>
</dbReference>
<feature type="non-terminal residue" evidence="1">
    <location>
        <position position="157"/>
    </location>
</feature>
<gene>
    <name evidence="1" type="ORF">H5410_015008</name>
</gene>
<evidence type="ECO:0000313" key="1">
    <source>
        <dbReference type="EMBL" id="KAG5615184.1"/>
    </source>
</evidence>
<comment type="caution">
    <text evidence="1">The sequence shown here is derived from an EMBL/GenBank/DDBJ whole genome shotgun (WGS) entry which is preliminary data.</text>
</comment>
<protein>
    <submittedName>
        <fullName evidence="1">Uncharacterized protein</fullName>
    </submittedName>
</protein>
<accession>A0A9J5ZSM2</accession>
<reference evidence="1 2" key="1">
    <citation type="submission" date="2020-09" db="EMBL/GenBank/DDBJ databases">
        <title>De no assembly of potato wild relative species, Solanum commersonii.</title>
        <authorList>
            <person name="Cho K."/>
        </authorList>
    </citation>
    <scope>NUCLEOTIDE SEQUENCE [LARGE SCALE GENOMIC DNA]</scope>
    <source>
        <strain evidence="1">LZ3.2</strain>
        <tissue evidence="1">Leaf</tissue>
    </source>
</reference>
<proteinExistence type="predicted"/>
<dbReference type="Proteomes" id="UP000824120">
    <property type="component" value="Chromosome 3"/>
</dbReference>
<sequence length="157" mass="17577">KSKDYEDGQVEEILSLILHKVEDRDRVLKEIKENVSMLNQMTASHSMSIQLLETQMGHMSSRFYLSQKGGLPSNTRASPMIQSWRAKCLIDDSQKRSASVTLSAIWTSTLTEGLVKLSEVSTHLACRRVVRRGRLISSKGRELDVVESVFGVGHFAA</sequence>